<sequence length="392" mass="44437">MDNRADSRFQILLIDDDRILQRILQKTLQEQGYDVSLASSGEAGLELVKHTHPQLIICDWLMEGMDGLEVCQRIKTDPDLDHPFFILLTSRSAVEDRVQGLNTGADDFLSKPIDPSELIARVRAGLRLYQSNQELKQLAQDLQLQKQRLEAELTEAADYVRSLLPAPMRGEITINTCFLPSRQLGGDCFDFYWLDQDHLVVYLLDVSGHGLAAALPSISVHNLLRSRSLPTASLYDPEQVLSDLNSIFQMDRQNERYFTIWYGVYNRLTQQLSYASAGHPPALLLTDPTQSANPIQPLTTRGMAIGLFPEIRFKTSSLKVDLPARLYIFSDGIYEVEKANGSLWNLPGFMNFLQDYDRQFELDLDGILQQIQFLTGSQTFQDDCSIIQIQFG</sequence>
<dbReference type="PANTHER" id="PTHR43156">
    <property type="entry name" value="STAGE II SPORULATION PROTEIN E-RELATED"/>
    <property type="match status" value="1"/>
</dbReference>
<name>B8HJR9_CYAP4</name>
<dbReference type="KEGG" id="cyn:Cyan7425_2673"/>
<dbReference type="PROSITE" id="PS50110">
    <property type="entry name" value="RESPONSE_REGULATORY"/>
    <property type="match status" value="1"/>
</dbReference>
<keyword evidence="1" id="KW-0378">Hydrolase</keyword>
<accession>B8HJR9</accession>
<dbReference type="OrthoDB" id="9763484at2"/>
<organism evidence="5">
    <name type="scientific">Cyanothece sp. (strain PCC 7425 / ATCC 29141)</name>
    <dbReference type="NCBI Taxonomy" id="395961"/>
    <lineage>
        <taxon>Bacteria</taxon>
        <taxon>Bacillati</taxon>
        <taxon>Cyanobacteriota</taxon>
        <taxon>Cyanophyceae</taxon>
        <taxon>Gomontiellales</taxon>
        <taxon>Cyanothecaceae</taxon>
        <taxon>Cyanothece</taxon>
    </lineage>
</organism>
<dbReference type="SMART" id="SM00331">
    <property type="entry name" value="PP2C_SIG"/>
    <property type="match status" value="1"/>
</dbReference>
<dbReference type="CDD" id="cd17574">
    <property type="entry name" value="REC_OmpR"/>
    <property type="match status" value="1"/>
</dbReference>
<dbReference type="Pfam" id="PF00072">
    <property type="entry name" value="Response_reg"/>
    <property type="match status" value="1"/>
</dbReference>
<evidence type="ECO:0000256" key="2">
    <source>
        <dbReference type="PROSITE-ProRule" id="PRU00169"/>
    </source>
</evidence>
<feature type="modified residue" description="4-aspartylphosphate" evidence="2">
    <location>
        <position position="59"/>
    </location>
</feature>
<dbReference type="EMBL" id="CP001344">
    <property type="protein sequence ID" value="ACL45022.1"/>
    <property type="molecule type" value="Genomic_DNA"/>
</dbReference>
<protein>
    <submittedName>
        <fullName evidence="5">Response regulator receiver modulated serine phosphatase</fullName>
    </submittedName>
</protein>
<gene>
    <name evidence="5" type="ordered locus">Cyan7425_2673</name>
</gene>
<evidence type="ECO:0000259" key="4">
    <source>
        <dbReference type="PROSITE" id="PS50110"/>
    </source>
</evidence>
<evidence type="ECO:0000256" key="1">
    <source>
        <dbReference type="ARBA" id="ARBA00022801"/>
    </source>
</evidence>
<dbReference type="HOGENOM" id="CLU_000445_43_7_3"/>
<dbReference type="SMART" id="SM00448">
    <property type="entry name" value="REC"/>
    <property type="match status" value="1"/>
</dbReference>
<keyword evidence="3" id="KW-0175">Coiled coil</keyword>
<dbReference type="InterPro" id="IPR036457">
    <property type="entry name" value="PPM-type-like_dom_sf"/>
</dbReference>
<dbReference type="InterPro" id="IPR052016">
    <property type="entry name" value="Bact_Sigma-Reg"/>
</dbReference>
<dbReference type="Gene3D" id="3.60.40.10">
    <property type="entry name" value="PPM-type phosphatase domain"/>
    <property type="match status" value="1"/>
</dbReference>
<dbReference type="InterPro" id="IPR001789">
    <property type="entry name" value="Sig_transdc_resp-reg_receiver"/>
</dbReference>
<dbReference type="InterPro" id="IPR001932">
    <property type="entry name" value="PPM-type_phosphatase-like_dom"/>
</dbReference>
<dbReference type="eggNOG" id="COG2208">
    <property type="taxonomic scope" value="Bacteria"/>
</dbReference>
<proteinExistence type="predicted"/>
<dbReference type="GO" id="GO:0016791">
    <property type="term" value="F:phosphatase activity"/>
    <property type="evidence" value="ECO:0007669"/>
    <property type="project" value="TreeGrafter"/>
</dbReference>
<dbReference type="Pfam" id="PF07228">
    <property type="entry name" value="SpoIIE"/>
    <property type="match status" value="1"/>
</dbReference>
<reference evidence="5" key="1">
    <citation type="submission" date="2009-01" db="EMBL/GenBank/DDBJ databases">
        <title>Complete sequence of chromosome Cyanothece sp. PCC 7425.</title>
        <authorList>
            <consortium name="US DOE Joint Genome Institute"/>
            <person name="Lucas S."/>
            <person name="Copeland A."/>
            <person name="Lapidus A."/>
            <person name="Glavina del Rio T."/>
            <person name="Dalin E."/>
            <person name="Tice H."/>
            <person name="Bruce D."/>
            <person name="Goodwin L."/>
            <person name="Pitluck S."/>
            <person name="Sims D."/>
            <person name="Meineke L."/>
            <person name="Brettin T."/>
            <person name="Detter J.C."/>
            <person name="Han C."/>
            <person name="Larimer F."/>
            <person name="Land M."/>
            <person name="Hauser L."/>
            <person name="Kyrpides N."/>
            <person name="Ovchinnikova G."/>
            <person name="Liberton M."/>
            <person name="Stoeckel J."/>
            <person name="Banerjee A."/>
            <person name="Singh A."/>
            <person name="Page L."/>
            <person name="Sato H."/>
            <person name="Zhao L."/>
            <person name="Sherman L."/>
            <person name="Pakrasi H."/>
            <person name="Richardson P."/>
        </authorList>
    </citation>
    <scope>NUCLEOTIDE SEQUENCE</scope>
    <source>
        <strain evidence="5">PCC 7425</strain>
    </source>
</reference>
<feature type="domain" description="Response regulatory" evidence="4">
    <location>
        <begin position="10"/>
        <end position="126"/>
    </location>
</feature>
<dbReference type="STRING" id="395961.Cyan7425_2673"/>
<dbReference type="PANTHER" id="PTHR43156:SF2">
    <property type="entry name" value="STAGE II SPORULATION PROTEIN E"/>
    <property type="match status" value="1"/>
</dbReference>
<dbReference type="AlphaFoldDB" id="B8HJR9"/>
<dbReference type="eggNOG" id="COG0745">
    <property type="taxonomic scope" value="Bacteria"/>
</dbReference>
<evidence type="ECO:0000256" key="3">
    <source>
        <dbReference type="SAM" id="Coils"/>
    </source>
</evidence>
<feature type="coiled-coil region" evidence="3">
    <location>
        <begin position="128"/>
        <end position="159"/>
    </location>
</feature>
<keyword evidence="2" id="KW-0597">Phosphoprotein</keyword>
<evidence type="ECO:0000313" key="5">
    <source>
        <dbReference type="EMBL" id="ACL45022.1"/>
    </source>
</evidence>
<dbReference type="SUPFAM" id="SSF52172">
    <property type="entry name" value="CheY-like"/>
    <property type="match status" value="1"/>
</dbReference>
<dbReference type="InterPro" id="IPR011006">
    <property type="entry name" value="CheY-like_superfamily"/>
</dbReference>
<dbReference type="Gene3D" id="3.40.50.2300">
    <property type="match status" value="1"/>
</dbReference>
<dbReference type="GO" id="GO:0000160">
    <property type="term" value="P:phosphorelay signal transduction system"/>
    <property type="evidence" value="ECO:0007669"/>
    <property type="project" value="InterPro"/>
</dbReference>